<accession>Q7NMZ3</accession>
<dbReference type="HOGENOM" id="CLU_634239_0_0_3"/>
<sequence length="432" mass="48523">MSGTLQIPQTTSPTCGNYAVLICCLQHSVGGAPMSISHLQVLADLRHRSDPDAAERLSLGKALLAIKAQRIYQRLGFARFESFLDSRECPFGHTVCRHAMRLAERTDLHGALELGVGRLTELMRLQPEATTCLLTQGIPAGRLEAVSVRVLRRYILQMQGRSAARISVPVGDESTVCPQQVIERCDGQAREVLLNLLLEQQFGQDLARVQVLLQGRATPVQSGAPLEAFWPDTRRGVPQRWVALTAHLEGLERALGGNPAKAAALLQRLRQPIEAWERAVFYLDLCRRDAGRRDYYVQIHSACAAVEKILAGRDWHFNTDQGYLNAQLARGRQSRPVRLKPFWRRLFNEVAPPQEFQDFLGQLACEVQAGEWCIRCDDSYQADFTLGCLRQRTAKLFWQIAAAHLDVERLRVLWQEGGRPREQVVHLQLSAA</sequence>
<name>Q7NMZ3_GLOVI</name>
<organism evidence="1 2">
    <name type="scientific">Gloeobacter violaceus (strain ATCC 29082 / PCC 7421)</name>
    <dbReference type="NCBI Taxonomy" id="251221"/>
    <lineage>
        <taxon>Bacteria</taxon>
        <taxon>Bacillati</taxon>
        <taxon>Cyanobacteriota</taxon>
        <taxon>Cyanophyceae</taxon>
        <taxon>Gloeobacterales</taxon>
        <taxon>Gloeobacteraceae</taxon>
        <taxon>Gloeobacter</taxon>
    </lineage>
</organism>
<reference evidence="1 2" key="2">
    <citation type="journal article" date="2003" name="DNA Res.">
        <title>Complete genome structure of Gloeobacter violaceus PCC 7421, a cyanobacterium that lacks thylakoids (supplement).</title>
        <authorList>
            <person name="Nakamura Y."/>
            <person name="Kaneko T."/>
            <person name="Sato S."/>
            <person name="Mimuro M."/>
            <person name="Miyashita H."/>
            <person name="Tsuchiya T."/>
            <person name="Sasamoto S."/>
            <person name="Watanabe A."/>
            <person name="Kawashima K."/>
            <person name="Kishida Y."/>
            <person name="Kiyokawa C."/>
            <person name="Kohara M."/>
            <person name="Matsumoto M."/>
            <person name="Matsuno A."/>
            <person name="Nakazaki N."/>
            <person name="Shimpo S."/>
            <person name="Takeuchi C."/>
            <person name="Yamada M."/>
            <person name="Tabata S."/>
        </authorList>
    </citation>
    <scope>NUCLEOTIDE SEQUENCE [LARGE SCALE GENOMIC DNA]</scope>
    <source>
        <strain evidence="2">ATCC 29082 / PCC 7421</strain>
    </source>
</reference>
<dbReference type="InParanoid" id="Q7NMZ3"/>
<keyword evidence="2" id="KW-1185">Reference proteome</keyword>
<dbReference type="KEGG" id="gvi:gll0622"/>
<protein>
    <submittedName>
        <fullName evidence="1">Gll0622 protein</fullName>
    </submittedName>
</protein>
<proteinExistence type="predicted"/>
<gene>
    <name evidence="1" type="ordered locus">gll0622</name>
</gene>
<dbReference type="EMBL" id="BA000045">
    <property type="protein sequence ID" value="BAC88563.1"/>
    <property type="molecule type" value="Genomic_DNA"/>
</dbReference>
<evidence type="ECO:0000313" key="2">
    <source>
        <dbReference type="Proteomes" id="UP000000557"/>
    </source>
</evidence>
<dbReference type="Proteomes" id="UP000000557">
    <property type="component" value="Chromosome"/>
</dbReference>
<reference evidence="1 2" key="1">
    <citation type="journal article" date="2003" name="DNA Res.">
        <title>Complete genome structure of Gloeobacter violaceus PCC 7421, a cyanobacterium that lacks thylakoids.</title>
        <authorList>
            <person name="Nakamura Y."/>
            <person name="Kaneko T."/>
            <person name="Sato S."/>
            <person name="Mimuro M."/>
            <person name="Miyashita H."/>
            <person name="Tsuchiya T."/>
            <person name="Sasamoto S."/>
            <person name="Watanabe A."/>
            <person name="Kawashima K."/>
            <person name="Kishida Y."/>
            <person name="Kiyokawa C."/>
            <person name="Kohara M."/>
            <person name="Matsumoto M."/>
            <person name="Matsuno A."/>
            <person name="Nakazaki N."/>
            <person name="Shimpo S."/>
            <person name="Takeuchi C."/>
            <person name="Yamada M."/>
            <person name="Tabata S."/>
        </authorList>
    </citation>
    <scope>NUCLEOTIDE SEQUENCE [LARGE SCALE GENOMIC DNA]</scope>
    <source>
        <strain evidence="2">ATCC 29082 / PCC 7421</strain>
    </source>
</reference>
<dbReference type="EnsemblBacteria" id="BAC88563">
    <property type="protein sequence ID" value="BAC88563"/>
    <property type="gene ID" value="BAC88563"/>
</dbReference>
<dbReference type="AlphaFoldDB" id="Q7NMZ3"/>
<dbReference type="STRING" id="251221.gene:10758096"/>
<evidence type="ECO:0000313" key="1">
    <source>
        <dbReference type="EMBL" id="BAC88563.1"/>
    </source>
</evidence>